<reference evidence="16 17" key="2">
    <citation type="journal article" date="2008" name="Science">
        <title>Environmental genomics reveals a single-species ecosystem deep within Earth.</title>
        <authorList>
            <person name="Chivian D."/>
            <person name="Brodie E.L."/>
            <person name="Alm E.J."/>
            <person name="Culley D.E."/>
            <person name="Dehal P.S."/>
            <person name="Desantis T.Z."/>
            <person name="Gihring T.M."/>
            <person name="Lapidus A."/>
            <person name="Lin L.H."/>
            <person name="Lowry S.R."/>
            <person name="Moser D.P."/>
            <person name="Richardson P.M."/>
            <person name="Southam G."/>
            <person name="Wanger G."/>
            <person name="Pratt L.M."/>
            <person name="Andersen G.L."/>
            <person name="Hazen T.C."/>
            <person name="Brockman F.J."/>
            <person name="Arkin A.P."/>
            <person name="Onstott T.C."/>
        </authorList>
    </citation>
    <scope>NUCLEOTIDE SEQUENCE [LARGE SCALE GENOMIC DNA]</scope>
    <source>
        <strain evidence="16 17">MP104C</strain>
    </source>
</reference>
<dbReference type="InterPro" id="IPR018517">
    <property type="entry name" value="tRNA_hU_synthase_CS"/>
</dbReference>
<protein>
    <recommendedName>
        <fullName evidence="12">tRNA-dihydrouridine synthase</fullName>
        <ecNumber evidence="12">1.3.1.-</ecNumber>
    </recommendedName>
</protein>
<evidence type="ECO:0000256" key="14">
    <source>
        <dbReference type="PIRSR" id="PIRSR006621-2"/>
    </source>
</evidence>
<sequence>MSFVIGKITIPNRVVAAPMAGITDRAFRDLAREMGCGLTWTEMISAQALIQGNRRTAELLEVSGEHPIAVQVFGSDPNTMVRAARLAAEAGADIVDLNMGCPTPKIVKSCEGAALMRDPERAGEIVAAVAAAVPVPVTVKMRKGWDEGYPSAVELARAVAQAGAAAVTVHGRLRSEFFGGRADWSVIGAVKQAVSIPVIGNGDVRIGPDAARMLAETRCDAVMIGRAALGNPWVFRQVRDCLETGQEPPPPTMDERVAMALRHFDLLIRYKGEARAVQEMRKHAAWYTRGLRGSARLRERLHAADTAASLRSLITGVPDLDRRVPSSERRRRYH</sequence>
<feature type="binding site" evidence="14">
    <location>
        <position position="140"/>
    </location>
    <ligand>
        <name>FMN</name>
        <dbReference type="ChEBI" id="CHEBI:58210"/>
    </ligand>
</feature>
<evidence type="ECO:0000313" key="17">
    <source>
        <dbReference type="Proteomes" id="UP000008544"/>
    </source>
</evidence>
<dbReference type="Proteomes" id="UP000008544">
    <property type="component" value="Chromosome"/>
</dbReference>
<keyword evidence="5 12" id="KW-0288">FMN</keyword>
<keyword evidence="7" id="KW-0521">NADP</keyword>
<comment type="function">
    <text evidence="2 12">Catalyzes the synthesis of 5,6-dihydrouridine (D), a modified base found in the D-loop of most tRNAs, via the reduction of the C5-C6 double bond in target uridines.</text>
</comment>
<evidence type="ECO:0000256" key="3">
    <source>
        <dbReference type="ARBA" id="ARBA00022555"/>
    </source>
</evidence>
<dbReference type="NCBIfam" id="TIGR00737">
    <property type="entry name" value="nifR3_yhdG"/>
    <property type="match status" value="1"/>
</dbReference>
<comment type="catalytic activity">
    <reaction evidence="11">
        <text>a 5,6-dihydrouridine in tRNA + NAD(+) = a uridine in tRNA + NADH + H(+)</text>
        <dbReference type="Rhea" id="RHEA:54452"/>
        <dbReference type="Rhea" id="RHEA-COMP:13339"/>
        <dbReference type="Rhea" id="RHEA-COMP:13887"/>
        <dbReference type="ChEBI" id="CHEBI:15378"/>
        <dbReference type="ChEBI" id="CHEBI:57540"/>
        <dbReference type="ChEBI" id="CHEBI:57945"/>
        <dbReference type="ChEBI" id="CHEBI:65315"/>
        <dbReference type="ChEBI" id="CHEBI:74443"/>
    </reaction>
</comment>
<dbReference type="AlphaFoldDB" id="B1I1H0"/>
<dbReference type="RefSeq" id="WP_012301289.1">
    <property type="nucleotide sequence ID" value="NC_010424.1"/>
</dbReference>
<evidence type="ECO:0000259" key="15">
    <source>
        <dbReference type="Pfam" id="PF01207"/>
    </source>
</evidence>
<comment type="cofactor">
    <cofactor evidence="1 12 14">
        <name>FMN</name>
        <dbReference type="ChEBI" id="CHEBI:58210"/>
    </cofactor>
</comment>
<dbReference type="PANTHER" id="PTHR45846">
    <property type="entry name" value="TRNA-DIHYDROURIDINE(47) SYNTHASE [NAD(P)(+)]-LIKE"/>
    <property type="match status" value="1"/>
</dbReference>
<dbReference type="EC" id="1.3.1.-" evidence="12"/>
<dbReference type="PROSITE" id="PS01136">
    <property type="entry name" value="UPF0034"/>
    <property type="match status" value="1"/>
</dbReference>
<evidence type="ECO:0000256" key="7">
    <source>
        <dbReference type="ARBA" id="ARBA00022857"/>
    </source>
</evidence>
<feature type="binding site" evidence="14">
    <location>
        <begin position="225"/>
        <end position="226"/>
    </location>
    <ligand>
        <name>FMN</name>
        <dbReference type="ChEBI" id="CHEBI:58210"/>
    </ligand>
</feature>
<dbReference type="EMBL" id="CP000860">
    <property type="protein sequence ID" value="ACA58695.1"/>
    <property type="molecule type" value="Genomic_DNA"/>
</dbReference>
<dbReference type="GO" id="GO:0000049">
    <property type="term" value="F:tRNA binding"/>
    <property type="evidence" value="ECO:0007669"/>
    <property type="project" value="UniProtKB-KW"/>
</dbReference>
<evidence type="ECO:0000256" key="9">
    <source>
        <dbReference type="ARBA" id="ARBA00023002"/>
    </source>
</evidence>
<dbReference type="InterPro" id="IPR024036">
    <property type="entry name" value="tRNA-dHydroUridine_Synthase_C"/>
</dbReference>
<feature type="binding site" evidence="14">
    <location>
        <position position="71"/>
    </location>
    <ligand>
        <name>FMN</name>
        <dbReference type="ChEBI" id="CHEBI:58210"/>
    </ligand>
</feature>
<dbReference type="InterPro" id="IPR001269">
    <property type="entry name" value="DUS_fam"/>
</dbReference>
<keyword evidence="4 12" id="KW-0285">Flavoprotein</keyword>
<dbReference type="KEGG" id="dau:Daud_0127"/>
<evidence type="ECO:0000256" key="5">
    <source>
        <dbReference type="ARBA" id="ARBA00022643"/>
    </source>
</evidence>
<comment type="catalytic activity">
    <reaction evidence="10">
        <text>a 5,6-dihydrouridine in tRNA + NADP(+) = a uridine in tRNA + NADPH + H(+)</text>
        <dbReference type="Rhea" id="RHEA:23624"/>
        <dbReference type="Rhea" id="RHEA-COMP:13339"/>
        <dbReference type="Rhea" id="RHEA-COMP:13887"/>
        <dbReference type="ChEBI" id="CHEBI:15378"/>
        <dbReference type="ChEBI" id="CHEBI:57783"/>
        <dbReference type="ChEBI" id="CHEBI:58349"/>
        <dbReference type="ChEBI" id="CHEBI:65315"/>
        <dbReference type="ChEBI" id="CHEBI:74443"/>
    </reaction>
</comment>
<dbReference type="Gene3D" id="1.10.1200.80">
    <property type="entry name" value="Putative flavin oxidoreducatase, domain 2"/>
    <property type="match status" value="1"/>
</dbReference>
<gene>
    <name evidence="16" type="ordered locus">Daud_0127</name>
</gene>
<dbReference type="Pfam" id="PF01207">
    <property type="entry name" value="Dus"/>
    <property type="match status" value="1"/>
</dbReference>
<dbReference type="CDD" id="cd02801">
    <property type="entry name" value="DUS_like_FMN"/>
    <property type="match status" value="1"/>
</dbReference>
<dbReference type="GO" id="GO:0017150">
    <property type="term" value="F:tRNA dihydrouridine synthase activity"/>
    <property type="evidence" value="ECO:0007669"/>
    <property type="project" value="InterPro"/>
</dbReference>
<dbReference type="GO" id="GO:0050660">
    <property type="term" value="F:flavin adenine dinucleotide binding"/>
    <property type="evidence" value="ECO:0007669"/>
    <property type="project" value="InterPro"/>
</dbReference>
<proteinExistence type="inferred from homology"/>
<evidence type="ECO:0000256" key="8">
    <source>
        <dbReference type="ARBA" id="ARBA00022884"/>
    </source>
</evidence>
<dbReference type="InterPro" id="IPR035587">
    <property type="entry name" value="DUS-like_FMN-bd"/>
</dbReference>
<evidence type="ECO:0000256" key="6">
    <source>
        <dbReference type="ARBA" id="ARBA00022694"/>
    </source>
</evidence>
<name>B1I1H0_DESAP</name>
<feature type="domain" description="DUS-like FMN-binding" evidence="15">
    <location>
        <begin position="16"/>
        <end position="307"/>
    </location>
</feature>
<feature type="binding site" evidence="14">
    <location>
        <begin position="18"/>
        <end position="20"/>
    </location>
    <ligand>
        <name>FMN</name>
        <dbReference type="ChEBI" id="CHEBI:58210"/>
    </ligand>
</feature>
<dbReference type="STRING" id="477974.Daud_0127"/>
<dbReference type="SUPFAM" id="SSF51395">
    <property type="entry name" value="FMN-linked oxidoreductases"/>
    <property type="match status" value="1"/>
</dbReference>
<feature type="active site" description="Proton donor" evidence="13">
    <location>
        <position position="101"/>
    </location>
</feature>
<evidence type="ECO:0000313" key="16">
    <source>
        <dbReference type="EMBL" id="ACA58695.1"/>
    </source>
</evidence>
<feature type="binding site" evidence="14">
    <location>
        <position position="170"/>
    </location>
    <ligand>
        <name>FMN</name>
        <dbReference type="ChEBI" id="CHEBI:58210"/>
    </ligand>
</feature>
<dbReference type="Gene3D" id="3.20.20.70">
    <property type="entry name" value="Aldolase class I"/>
    <property type="match status" value="1"/>
</dbReference>
<keyword evidence="9 12" id="KW-0560">Oxidoreductase</keyword>
<dbReference type="PIRSF" id="PIRSF006621">
    <property type="entry name" value="Dus"/>
    <property type="match status" value="1"/>
</dbReference>
<evidence type="ECO:0000256" key="10">
    <source>
        <dbReference type="ARBA" id="ARBA00048205"/>
    </source>
</evidence>
<dbReference type="InterPro" id="IPR013785">
    <property type="entry name" value="Aldolase_TIM"/>
</dbReference>
<evidence type="ECO:0000256" key="2">
    <source>
        <dbReference type="ARBA" id="ARBA00002790"/>
    </source>
</evidence>
<organism evidence="16 17">
    <name type="scientific">Desulforudis audaxviator (strain MP104C)</name>
    <dbReference type="NCBI Taxonomy" id="477974"/>
    <lineage>
        <taxon>Bacteria</taxon>
        <taxon>Bacillati</taxon>
        <taxon>Bacillota</taxon>
        <taxon>Clostridia</taxon>
        <taxon>Thermoanaerobacterales</taxon>
        <taxon>Candidatus Desulforudaceae</taxon>
        <taxon>Candidatus Desulforudis</taxon>
    </lineage>
</organism>
<evidence type="ECO:0000256" key="12">
    <source>
        <dbReference type="PIRNR" id="PIRNR006621"/>
    </source>
</evidence>
<keyword evidence="6 12" id="KW-0819">tRNA processing</keyword>
<comment type="similarity">
    <text evidence="12">Belongs to the dus family.</text>
</comment>
<keyword evidence="8" id="KW-0694">RNA-binding</keyword>
<dbReference type="InterPro" id="IPR004652">
    <property type="entry name" value="DusB-like"/>
</dbReference>
<evidence type="ECO:0000256" key="4">
    <source>
        <dbReference type="ARBA" id="ARBA00022630"/>
    </source>
</evidence>
<evidence type="ECO:0000256" key="11">
    <source>
        <dbReference type="ARBA" id="ARBA00048802"/>
    </source>
</evidence>
<dbReference type="OrthoDB" id="9764501at2"/>
<reference evidence="17" key="1">
    <citation type="submission" date="2007-10" db="EMBL/GenBank/DDBJ databases">
        <title>Complete sequence of chromosome of Desulforudis audaxviator MP104C.</title>
        <authorList>
            <person name="Copeland A."/>
            <person name="Lucas S."/>
            <person name="Lapidus A."/>
            <person name="Barry K."/>
            <person name="Glavina del Rio T."/>
            <person name="Dalin E."/>
            <person name="Tice H."/>
            <person name="Bruce D."/>
            <person name="Pitluck S."/>
            <person name="Lowry S.R."/>
            <person name="Larimer F."/>
            <person name="Land M.L."/>
            <person name="Hauser L."/>
            <person name="Kyrpides N."/>
            <person name="Ivanova N.N."/>
            <person name="Richardson P."/>
        </authorList>
    </citation>
    <scope>NUCLEOTIDE SEQUENCE [LARGE SCALE GENOMIC DNA]</scope>
    <source>
        <strain evidence="17">MP104C</strain>
    </source>
</reference>
<dbReference type="HOGENOM" id="CLU_013299_0_3_9"/>
<keyword evidence="14" id="KW-0547">Nucleotide-binding</keyword>
<keyword evidence="3" id="KW-0820">tRNA-binding</keyword>
<keyword evidence="17" id="KW-1185">Reference proteome</keyword>
<dbReference type="eggNOG" id="COG0042">
    <property type="taxonomic scope" value="Bacteria"/>
</dbReference>
<evidence type="ECO:0000256" key="1">
    <source>
        <dbReference type="ARBA" id="ARBA00001917"/>
    </source>
</evidence>
<dbReference type="PANTHER" id="PTHR45846:SF1">
    <property type="entry name" value="TRNA-DIHYDROURIDINE(47) SYNTHASE [NAD(P)(+)]-LIKE"/>
    <property type="match status" value="1"/>
</dbReference>
<accession>B1I1H0</accession>
<evidence type="ECO:0000256" key="13">
    <source>
        <dbReference type="PIRSR" id="PIRSR006621-1"/>
    </source>
</evidence>